<evidence type="ECO:0000313" key="3">
    <source>
        <dbReference type="Proteomes" id="UP000499080"/>
    </source>
</evidence>
<accession>A0A4Y2KE41</accession>
<dbReference type="EMBL" id="BGPR01004542">
    <property type="protein sequence ID" value="GBN00721.1"/>
    <property type="molecule type" value="Genomic_DNA"/>
</dbReference>
<proteinExistence type="predicted"/>
<protein>
    <recommendedName>
        <fullName evidence="1">Integrase p58-like C-terminal domain-containing protein</fullName>
    </recommendedName>
</protein>
<feature type="domain" description="Integrase p58-like C-terminal" evidence="1">
    <location>
        <begin position="94"/>
        <end position="127"/>
    </location>
</feature>
<dbReference type="Pfam" id="PF22938">
    <property type="entry name" value="Integrase_p58_C"/>
    <property type="match status" value="1"/>
</dbReference>
<organism evidence="2 3">
    <name type="scientific">Araneus ventricosus</name>
    <name type="common">Orbweaver spider</name>
    <name type="synonym">Epeira ventricosa</name>
    <dbReference type="NCBI Taxonomy" id="182803"/>
    <lineage>
        <taxon>Eukaryota</taxon>
        <taxon>Metazoa</taxon>
        <taxon>Ecdysozoa</taxon>
        <taxon>Arthropoda</taxon>
        <taxon>Chelicerata</taxon>
        <taxon>Arachnida</taxon>
        <taxon>Araneae</taxon>
        <taxon>Araneomorphae</taxon>
        <taxon>Entelegynae</taxon>
        <taxon>Araneoidea</taxon>
        <taxon>Araneidae</taxon>
        <taxon>Araneus</taxon>
    </lineage>
</organism>
<gene>
    <name evidence="2" type="ORF">AVEN_105243_1</name>
</gene>
<dbReference type="AlphaFoldDB" id="A0A4Y2KE41"/>
<keyword evidence="3" id="KW-1185">Reference proteome</keyword>
<name>A0A4Y2KE41_ARAVE</name>
<reference evidence="2 3" key="1">
    <citation type="journal article" date="2019" name="Sci. Rep.">
        <title>Orb-weaving spider Araneus ventricosus genome elucidates the spidroin gene catalogue.</title>
        <authorList>
            <person name="Kono N."/>
            <person name="Nakamura H."/>
            <person name="Ohtoshi R."/>
            <person name="Moran D.A.P."/>
            <person name="Shinohara A."/>
            <person name="Yoshida Y."/>
            <person name="Fujiwara M."/>
            <person name="Mori M."/>
            <person name="Tomita M."/>
            <person name="Arakawa K."/>
        </authorList>
    </citation>
    <scope>NUCLEOTIDE SEQUENCE [LARGE SCALE GENOMIC DNA]</scope>
</reference>
<sequence>MLLVRTLRLPCDILFGRPSETPSLPNEYMKKLETRLESVHVFARERIKLARERIKTRYDSRATYHLFKEGYLVWMYNTKRRRGLSPKLQQNLEGPYTVVKKLKDVVYRVQRSPKTKPKVIHINRLAPYRATDHSSMQ</sequence>
<evidence type="ECO:0000313" key="2">
    <source>
        <dbReference type="EMBL" id="GBN00721.1"/>
    </source>
</evidence>
<evidence type="ECO:0000259" key="1">
    <source>
        <dbReference type="Pfam" id="PF22938"/>
    </source>
</evidence>
<dbReference type="OrthoDB" id="6537797at2759"/>
<dbReference type="Proteomes" id="UP000499080">
    <property type="component" value="Unassembled WGS sequence"/>
</dbReference>
<comment type="caution">
    <text evidence="2">The sequence shown here is derived from an EMBL/GenBank/DDBJ whole genome shotgun (WGS) entry which is preliminary data.</text>
</comment>
<dbReference type="InterPro" id="IPR054465">
    <property type="entry name" value="Integrase_p58-like_C"/>
</dbReference>